<evidence type="ECO:0000313" key="6">
    <source>
        <dbReference type="Proteomes" id="UP000759298"/>
    </source>
</evidence>
<dbReference type="InterPro" id="IPR023187">
    <property type="entry name" value="Tscrpt_reg_MarR-type_CS"/>
</dbReference>
<dbReference type="PANTHER" id="PTHR33164">
    <property type="entry name" value="TRANSCRIPTIONAL REGULATOR, MARR FAMILY"/>
    <property type="match status" value="1"/>
</dbReference>
<dbReference type="PRINTS" id="PR00598">
    <property type="entry name" value="HTHMARR"/>
</dbReference>
<evidence type="ECO:0000259" key="4">
    <source>
        <dbReference type="PROSITE" id="PS50995"/>
    </source>
</evidence>
<reference evidence="5 6" key="1">
    <citation type="submission" date="2021-07" db="EMBL/GenBank/DDBJ databases">
        <title>Alteriqipengyuania abyssalis NZ-12B nov, sp.nov isolated from deep sea sponge in pacific ocean.</title>
        <authorList>
            <person name="Tareen S."/>
            <person name="Wink J."/>
        </authorList>
    </citation>
    <scope>NUCLEOTIDE SEQUENCE [LARGE SCALE GENOMIC DNA]</scope>
    <source>
        <strain evidence="5 6">NZ-12B</strain>
    </source>
</reference>
<keyword evidence="3" id="KW-0804">Transcription</keyword>
<dbReference type="InterPro" id="IPR039422">
    <property type="entry name" value="MarR/SlyA-like"/>
</dbReference>
<evidence type="ECO:0000256" key="2">
    <source>
        <dbReference type="ARBA" id="ARBA00023125"/>
    </source>
</evidence>
<dbReference type="InterPro" id="IPR000835">
    <property type="entry name" value="HTH_MarR-typ"/>
</dbReference>
<dbReference type="InterPro" id="IPR036390">
    <property type="entry name" value="WH_DNA-bd_sf"/>
</dbReference>
<evidence type="ECO:0000256" key="1">
    <source>
        <dbReference type="ARBA" id="ARBA00023015"/>
    </source>
</evidence>
<dbReference type="Pfam" id="PF12802">
    <property type="entry name" value="MarR_2"/>
    <property type="match status" value="1"/>
</dbReference>
<dbReference type="Gene3D" id="1.10.10.10">
    <property type="entry name" value="Winged helix-like DNA-binding domain superfamily/Winged helix DNA-binding domain"/>
    <property type="match status" value="1"/>
</dbReference>
<dbReference type="Proteomes" id="UP000759298">
    <property type="component" value="Unassembled WGS sequence"/>
</dbReference>
<evidence type="ECO:0000256" key="3">
    <source>
        <dbReference type="ARBA" id="ARBA00023163"/>
    </source>
</evidence>
<organism evidence="5 6">
    <name type="scientific">Alteriqipengyuania abyssalis</name>
    <dbReference type="NCBI Taxonomy" id="2860200"/>
    <lineage>
        <taxon>Bacteria</taxon>
        <taxon>Pseudomonadati</taxon>
        <taxon>Pseudomonadota</taxon>
        <taxon>Alphaproteobacteria</taxon>
        <taxon>Sphingomonadales</taxon>
        <taxon>Erythrobacteraceae</taxon>
        <taxon>Alteriqipengyuania</taxon>
    </lineage>
</organism>
<dbReference type="PROSITE" id="PS01117">
    <property type="entry name" value="HTH_MARR_1"/>
    <property type="match status" value="1"/>
</dbReference>
<evidence type="ECO:0000313" key="5">
    <source>
        <dbReference type="EMBL" id="MBY8338175.1"/>
    </source>
</evidence>
<sequence length="148" mass="16682">MDKNLGWLMVDNARLLRRAFDERVRAIGITGPQARLLLALERSPGENQAFHAERLEVEPITLCRMVDRMEESGLVERRNDPRDRRARLLFLTPRAAGEAARIRDALSGLLDQMVDGLDEGEQAAFSRILHRVSANLSTTPEMQEPAHG</sequence>
<proteinExistence type="predicted"/>
<name>A0ABS7PGH6_9SPHN</name>
<dbReference type="EMBL" id="JAHWXP010000004">
    <property type="protein sequence ID" value="MBY8338175.1"/>
    <property type="molecule type" value="Genomic_DNA"/>
</dbReference>
<dbReference type="SMART" id="SM00347">
    <property type="entry name" value="HTH_MARR"/>
    <property type="match status" value="1"/>
</dbReference>
<comment type="caution">
    <text evidence="5">The sequence shown here is derived from an EMBL/GenBank/DDBJ whole genome shotgun (WGS) entry which is preliminary data.</text>
</comment>
<gene>
    <name evidence="5" type="ORF">KYN89_14080</name>
</gene>
<dbReference type="SUPFAM" id="SSF46785">
    <property type="entry name" value="Winged helix' DNA-binding domain"/>
    <property type="match status" value="1"/>
</dbReference>
<protein>
    <submittedName>
        <fullName evidence="5">MarR family transcriptional regulator</fullName>
    </submittedName>
</protein>
<keyword evidence="1" id="KW-0805">Transcription regulation</keyword>
<dbReference type="PANTHER" id="PTHR33164:SF64">
    <property type="entry name" value="TRANSCRIPTIONAL REGULATOR SLYA"/>
    <property type="match status" value="1"/>
</dbReference>
<dbReference type="InterPro" id="IPR036388">
    <property type="entry name" value="WH-like_DNA-bd_sf"/>
</dbReference>
<feature type="domain" description="HTH marR-type" evidence="4">
    <location>
        <begin position="2"/>
        <end position="134"/>
    </location>
</feature>
<dbReference type="RefSeq" id="WP_222825684.1">
    <property type="nucleotide sequence ID" value="NZ_JAHWXP010000004.1"/>
</dbReference>
<keyword evidence="6" id="KW-1185">Reference proteome</keyword>
<keyword evidence="2" id="KW-0238">DNA-binding</keyword>
<accession>A0ABS7PGH6</accession>
<dbReference type="PROSITE" id="PS50995">
    <property type="entry name" value="HTH_MARR_2"/>
    <property type="match status" value="1"/>
</dbReference>